<dbReference type="InterPro" id="IPR014030">
    <property type="entry name" value="Ketoacyl_synth_N"/>
</dbReference>
<comment type="caution">
    <text evidence="2">The sequence shown here is derived from an EMBL/GenBank/DDBJ whole genome shotgun (WGS) entry which is preliminary data.</text>
</comment>
<proteinExistence type="predicted"/>
<evidence type="ECO:0000259" key="1">
    <source>
        <dbReference type="Pfam" id="PF00109"/>
    </source>
</evidence>
<accession>A0ABV1YKI2</accession>
<name>A0ABV1YKI2_9HYPH</name>
<evidence type="ECO:0000313" key="3">
    <source>
        <dbReference type="Proteomes" id="UP001464387"/>
    </source>
</evidence>
<protein>
    <recommendedName>
        <fullName evidence="1">Beta-ketoacyl synthase-like N-terminal domain-containing protein</fullName>
    </recommendedName>
</protein>
<dbReference type="EMBL" id="JAMYPJ010000036">
    <property type="protein sequence ID" value="MER8935692.1"/>
    <property type="molecule type" value="Genomic_DNA"/>
</dbReference>
<dbReference type="RefSeq" id="WP_287274916.1">
    <property type="nucleotide sequence ID" value="NZ_JAMYMY010000039.1"/>
</dbReference>
<dbReference type="Pfam" id="PF00109">
    <property type="entry name" value="ketoacyl-synt"/>
    <property type="match status" value="1"/>
</dbReference>
<gene>
    <name evidence="2" type="ORF">NKI33_22405</name>
</gene>
<dbReference type="Gene3D" id="3.40.47.10">
    <property type="match status" value="1"/>
</dbReference>
<sequence length="349" mass="36480">MKRPLYITGGGAVTPAGLNLPQTLAAIRAGLSAYEEYLMAEPMGASQIVSRIPTHWSLRATEWDWLVNMAARAIMDALASTAANPRTTVLMLVLPETFRNHVAFEDIDPSGFLNAVVRACDSPFHGASRAVDGGAAASIAVLHQMSEILARPGVERVLLGGVDSLVNDKDIARLAEAGRLKGFDNAQGLVPGEAAAFVCLQSTTDPSSPGVAAIHGAGFAKEADNALTERYSQGKALLCALRDALNGAGNGPREPDIVFVVSNGNGERYSGWEANIARSRFYRTRREMLPIAYPAMTVGEVGAAGGALALLLAADSFTAGYAPGPVAMCEIASEAGLRAAALVSRINFG</sequence>
<dbReference type="InterPro" id="IPR016039">
    <property type="entry name" value="Thiolase-like"/>
</dbReference>
<dbReference type="SUPFAM" id="SSF53901">
    <property type="entry name" value="Thiolase-like"/>
    <property type="match status" value="2"/>
</dbReference>
<keyword evidence="3" id="KW-1185">Reference proteome</keyword>
<organism evidence="2 3">
    <name type="scientific">Mesorhizobium opportunistum</name>
    <dbReference type="NCBI Taxonomy" id="593909"/>
    <lineage>
        <taxon>Bacteria</taxon>
        <taxon>Pseudomonadati</taxon>
        <taxon>Pseudomonadota</taxon>
        <taxon>Alphaproteobacteria</taxon>
        <taxon>Hyphomicrobiales</taxon>
        <taxon>Phyllobacteriaceae</taxon>
        <taxon>Mesorhizobium</taxon>
    </lineage>
</organism>
<feature type="domain" description="Beta-ketoacyl synthase-like N-terminal" evidence="1">
    <location>
        <begin position="124"/>
        <end position="204"/>
    </location>
</feature>
<reference evidence="2 3" key="1">
    <citation type="journal article" date="2024" name="Proc. Natl. Acad. Sci. U.S.A.">
        <title>The evolutionary genomics of adaptation to stress in wild rhizobium bacteria.</title>
        <authorList>
            <person name="Kehlet-Delgado H."/>
            <person name="Montoya A.P."/>
            <person name="Jensen K.T."/>
            <person name="Wendlandt C.E."/>
            <person name="Dexheimer C."/>
            <person name="Roberts M."/>
            <person name="Torres Martinez L."/>
            <person name="Friesen M.L."/>
            <person name="Griffitts J.S."/>
            <person name="Porter S.S."/>
        </authorList>
    </citation>
    <scope>NUCLEOTIDE SEQUENCE [LARGE SCALE GENOMIC DNA]</scope>
    <source>
        <strain evidence="2 3">M0729</strain>
    </source>
</reference>
<dbReference type="Proteomes" id="UP001464387">
    <property type="component" value="Unassembled WGS sequence"/>
</dbReference>
<evidence type="ECO:0000313" key="2">
    <source>
        <dbReference type="EMBL" id="MER8935692.1"/>
    </source>
</evidence>